<evidence type="ECO:0000313" key="3">
    <source>
        <dbReference type="Proteomes" id="UP000234512"/>
    </source>
</evidence>
<evidence type="ECO:0000313" key="2">
    <source>
        <dbReference type="EMBL" id="PLC45660.1"/>
    </source>
</evidence>
<protein>
    <submittedName>
        <fullName evidence="2">Esterase</fullName>
    </submittedName>
</protein>
<accession>K0MX55</accession>
<proteinExistence type="predicted"/>
<dbReference type="PANTHER" id="PTHR48098">
    <property type="entry name" value="ENTEROCHELIN ESTERASE-RELATED"/>
    <property type="match status" value="1"/>
</dbReference>
<dbReference type="GO" id="GO:0016747">
    <property type="term" value="F:acyltransferase activity, transferring groups other than amino-acyl groups"/>
    <property type="evidence" value="ECO:0007669"/>
    <property type="project" value="TreeGrafter"/>
</dbReference>
<dbReference type="RefSeq" id="WP_003605726.1">
    <property type="nucleotide sequence ID" value="NC_010999.1"/>
</dbReference>
<dbReference type="OrthoDB" id="9803578at2"/>
<dbReference type="InterPro" id="IPR029058">
    <property type="entry name" value="AB_hydrolase_fold"/>
</dbReference>
<feature type="region of interest" description="Disordered" evidence="1">
    <location>
        <begin position="32"/>
        <end position="67"/>
    </location>
</feature>
<dbReference type="SUPFAM" id="SSF53474">
    <property type="entry name" value="alpha/beta-Hydrolases"/>
    <property type="match status" value="1"/>
</dbReference>
<gene>
    <name evidence="2" type="ORF">C0Q90_11270</name>
</gene>
<dbReference type="KEGG" id="lce:LC2W_2277"/>
<dbReference type="InterPro" id="IPR000801">
    <property type="entry name" value="Esterase-like"/>
</dbReference>
<accession>A0A125UA48</accession>
<dbReference type="InterPro" id="IPR050583">
    <property type="entry name" value="Mycobacterial_A85_antigen"/>
</dbReference>
<dbReference type="PANTHER" id="PTHR48098:SF1">
    <property type="entry name" value="DIACYLGLYCEROL ACYLTRANSFERASE_MYCOLYLTRANSFERASE AG85A"/>
    <property type="match status" value="1"/>
</dbReference>
<name>A0A0E2LVH3_LACPA</name>
<dbReference type="Pfam" id="PF00756">
    <property type="entry name" value="Esterase"/>
    <property type="match status" value="1"/>
</dbReference>
<comment type="caution">
    <text evidence="2">The sequence shown here is derived from an EMBL/GenBank/DDBJ whole genome shotgun (WGS) entry which is preliminary data.</text>
</comment>
<reference evidence="2 3" key="1">
    <citation type="journal article" date="2018" name="Genome Announc.">
        <title>Draft Genome Sequence of Lactobacillus paracasei DUP 13076, Which Exhibits Potent Antipathogenic Effects against Salmonella enterica Serovars Enteritidis, Typhimurium, and Heidelberg.</title>
        <authorList>
            <person name="Muyyarikkandy M.S."/>
            <person name="Alqahtani F.H."/>
            <person name="Mandoiu I."/>
            <person name="Amalaradjou M.A."/>
        </authorList>
    </citation>
    <scope>NUCLEOTIDE SEQUENCE [LARGE SCALE GENOMIC DNA]</scope>
    <source>
        <strain evidence="2 3">DUP 13076</strain>
    </source>
</reference>
<evidence type="ECO:0000256" key="1">
    <source>
        <dbReference type="SAM" id="MobiDB-lite"/>
    </source>
</evidence>
<dbReference type="AlphaFoldDB" id="A0A0E2LVH3"/>
<organism evidence="2 3">
    <name type="scientific">Lacticaseibacillus paracasei</name>
    <name type="common">Lactobacillus paracasei</name>
    <dbReference type="NCBI Taxonomy" id="1597"/>
    <lineage>
        <taxon>Bacteria</taxon>
        <taxon>Bacillati</taxon>
        <taxon>Bacillota</taxon>
        <taxon>Bacilli</taxon>
        <taxon>Lactobacillales</taxon>
        <taxon>Lactobacillaceae</taxon>
        <taxon>Lacticaseibacillus</taxon>
    </lineage>
</organism>
<dbReference type="EMBL" id="PKQJ01000014">
    <property type="protein sequence ID" value="PLC45660.1"/>
    <property type="molecule type" value="Genomic_DNA"/>
</dbReference>
<dbReference type="KEGG" id="lcs:LCBD_2295"/>
<dbReference type="Proteomes" id="UP000234512">
    <property type="component" value="Unassembled WGS sequence"/>
</dbReference>
<dbReference type="Gene3D" id="3.40.50.1820">
    <property type="entry name" value="alpha/beta hydrolase"/>
    <property type="match status" value="1"/>
</dbReference>
<accession>A0A0E2LVH3</accession>
<sequence>MHRGKAWVLAGFGVLMFLLIGAFIRHSQSAEPHAPATVSRQRQTAITKQSSRKTQAASTPSQTAPSIAGSTVAQISSSLAAFTFSAPTLQRSWSYMAYVPAGYDPHKRYPLVLMLHGMDGDDTNLVQLVDSKSLLDEAVNSTGHPAVVVFVDGDNSFYVDSPAEKMQTAIMQDLLPHLKQQFALLSQADAHAVGGVSMGGYGALRLVLAEPQQFRIAAALSPAVWQQVPEAAQSRMPAFLTHGQWDQARWDADQPANMLTADRLAGLKVYLASGQADTTVPFTDVTHFASQLQAVGVTPTTSWSATGTHGFNYWQQALPAAYQWLLQQLPRATTN</sequence>
<feature type="compositionally biased region" description="Polar residues" evidence="1">
    <location>
        <begin position="38"/>
        <end position="67"/>
    </location>
</feature>